<dbReference type="RefSeq" id="WP_089969471.1">
    <property type="nucleotide sequence ID" value="NZ_FOCQ01000010.1"/>
</dbReference>
<dbReference type="EMBL" id="FOCQ01000010">
    <property type="protein sequence ID" value="SEN38096.1"/>
    <property type="molecule type" value="Genomic_DNA"/>
</dbReference>
<dbReference type="PANTHER" id="PTHR42678:SF34">
    <property type="entry name" value="OS04G0183300 PROTEIN"/>
    <property type="match status" value="1"/>
</dbReference>
<dbReference type="AlphaFoldDB" id="A0A1H8G287"/>
<protein>
    <submittedName>
        <fullName evidence="2">Amidase/aspartyl-tRNA(Asn)/glutamyl-tRNA(Gln) amidotransferase subunit A</fullName>
    </submittedName>
</protein>
<dbReference type="Proteomes" id="UP000199695">
    <property type="component" value="Unassembled WGS sequence"/>
</dbReference>
<keyword evidence="2" id="KW-0808">Transferase</keyword>
<dbReference type="InterPro" id="IPR023631">
    <property type="entry name" value="Amidase_dom"/>
</dbReference>
<dbReference type="PANTHER" id="PTHR42678">
    <property type="entry name" value="AMIDASE"/>
    <property type="match status" value="1"/>
</dbReference>
<reference evidence="2 3" key="1">
    <citation type="submission" date="2016-10" db="EMBL/GenBank/DDBJ databases">
        <authorList>
            <person name="de Groot N.N."/>
        </authorList>
    </citation>
    <scope>NUCLEOTIDE SEQUENCE [LARGE SCALE GENOMIC DNA]</scope>
    <source>
        <strain evidence="2 3">DSM 46701</strain>
    </source>
</reference>
<dbReference type="SUPFAM" id="SSF75304">
    <property type="entry name" value="Amidase signature (AS) enzymes"/>
    <property type="match status" value="1"/>
</dbReference>
<dbReference type="InterPro" id="IPR036928">
    <property type="entry name" value="AS_sf"/>
</dbReference>
<sequence length="168" mass="18976">MTRTPWVQPDEIDKIIDHQLKDWNSDALRDKEWMIVNADIRQLSGFLDTGQITITEITALYLLRIKRWNAKMRMVISVNPHAVAEAKKLDASRKSVNHAGPLHGIPVLVKDNIHTRDEMATTAGTIAFKENFARQDAFIVEKLRDAGAIILAKANLSELGNFISFEIT</sequence>
<feature type="domain" description="Amidase" evidence="1">
    <location>
        <begin position="56"/>
        <end position="164"/>
    </location>
</feature>
<evidence type="ECO:0000313" key="2">
    <source>
        <dbReference type="EMBL" id="SEN38096.1"/>
    </source>
</evidence>
<evidence type="ECO:0000313" key="3">
    <source>
        <dbReference type="Proteomes" id="UP000199695"/>
    </source>
</evidence>
<dbReference type="OrthoDB" id="9811471at2"/>
<accession>A0A1H8G287</accession>
<gene>
    <name evidence="2" type="ORF">SAMN05444955_11024</name>
</gene>
<dbReference type="Pfam" id="PF01425">
    <property type="entry name" value="Amidase"/>
    <property type="match status" value="1"/>
</dbReference>
<name>A0A1H8G287_9BACL</name>
<dbReference type="STRING" id="1173111.SAMN05444955_11024"/>
<evidence type="ECO:0000259" key="1">
    <source>
        <dbReference type="Pfam" id="PF01425"/>
    </source>
</evidence>
<dbReference type="GO" id="GO:0016740">
    <property type="term" value="F:transferase activity"/>
    <property type="evidence" value="ECO:0007669"/>
    <property type="project" value="UniProtKB-KW"/>
</dbReference>
<organism evidence="2 3">
    <name type="scientific">Lihuaxuella thermophila</name>
    <dbReference type="NCBI Taxonomy" id="1173111"/>
    <lineage>
        <taxon>Bacteria</taxon>
        <taxon>Bacillati</taxon>
        <taxon>Bacillota</taxon>
        <taxon>Bacilli</taxon>
        <taxon>Bacillales</taxon>
        <taxon>Thermoactinomycetaceae</taxon>
        <taxon>Lihuaxuella</taxon>
    </lineage>
</organism>
<dbReference type="Gene3D" id="3.90.1300.10">
    <property type="entry name" value="Amidase signature (AS) domain"/>
    <property type="match status" value="1"/>
</dbReference>
<keyword evidence="3" id="KW-1185">Reference proteome</keyword>
<proteinExistence type="predicted"/>